<name>A0A835PPD6_VANPL</name>
<dbReference type="Pfam" id="PF01535">
    <property type="entry name" value="PPR"/>
    <property type="match status" value="1"/>
</dbReference>
<dbReference type="GO" id="GO:0009507">
    <property type="term" value="C:chloroplast"/>
    <property type="evidence" value="ECO:0007669"/>
    <property type="project" value="TreeGrafter"/>
</dbReference>
<dbReference type="AlphaFoldDB" id="A0A835PPD6"/>
<evidence type="ECO:0000256" key="2">
    <source>
        <dbReference type="PROSITE-ProRule" id="PRU00708"/>
    </source>
</evidence>
<dbReference type="InterPro" id="IPR002885">
    <property type="entry name" value="PPR_rpt"/>
</dbReference>
<dbReference type="PANTHER" id="PTHR46935">
    <property type="entry name" value="OS01G0674700 PROTEIN"/>
    <property type="match status" value="1"/>
</dbReference>
<accession>A0A835PPD6</accession>
<dbReference type="GO" id="GO:0009658">
    <property type="term" value="P:chloroplast organization"/>
    <property type="evidence" value="ECO:0007669"/>
    <property type="project" value="InterPro"/>
</dbReference>
<dbReference type="OrthoDB" id="1904535at2759"/>
<evidence type="ECO:0000313" key="6">
    <source>
        <dbReference type="Proteomes" id="UP000639772"/>
    </source>
</evidence>
<dbReference type="Proteomes" id="UP000639772">
    <property type="component" value="Chromosome 13"/>
</dbReference>
<dbReference type="InterPro" id="IPR011990">
    <property type="entry name" value="TPR-like_helical_dom_sf"/>
</dbReference>
<evidence type="ECO:0000313" key="3">
    <source>
        <dbReference type="EMBL" id="KAG0455207.1"/>
    </source>
</evidence>
<proteinExistence type="predicted"/>
<reference evidence="5 6" key="1">
    <citation type="journal article" date="2020" name="Nat. Food">
        <title>A phased Vanilla planifolia genome enables genetic improvement of flavour and production.</title>
        <authorList>
            <person name="Hasing T."/>
            <person name="Tang H."/>
            <person name="Brym M."/>
            <person name="Khazi F."/>
            <person name="Huang T."/>
            <person name="Chambers A.H."/>
        </authorList>
    </citation>
    <scope>NUCLEOTIDE SEQUENCE [LARGE SCALE GENOMIC DNA]</scope>
    <source>
        <tissue evidence="3">Leaf</tissue>
    </source>
</reference>
<protein>
    <recommendedName>
        <fullName evidence="7">Pentatricopeptide repeat-containing protein</fullName>
    </recommendedName>
</protein>
<organism evidence="3 5">
    <name type="scientific">Vanilla planifolia</name>
    <name type="common">Vanilla</name>
    <dbReference type="NCBI Taxonomy" id="51239"/>
    <lineage>
        <taxon>Eukaryota</taxon>
        <taxon>Viridiplantae</taxon>
        <taxon>Streptophyta</taxon>
        <taxon>Embryophyta</taxon>
        <taxon>Tracheophyta</taxon>
        <taxon>Spermatophyta</taxon>
        <taxon>Magnoliopsida</taxon>
        <taxon>Liliopsida</taxon>
        <taxon>Asparagales</taxon>
        <taxon>Orchidaceae</taxon>
        <taxon>Vanilloideae</taxon>
        <taxon>Vanilleae</taxon>
        <taxon>Vanilla</taxon>
    </lineage>
</organism>
<dbReference type="PANTHER" id="PTHR46935:SF2">
    <property type="entry name" value="PENTACOTRIPEPTIDE-REPEAT REGION OF PRORP DOMAIN-CONTAINING PROTEIN"/>
    <property type="match status" value="1"/>
</dbReference>
<feature type="repeat" description="PPR" evidence="2">
    <location>
        <begin position="176"/>
        <end position="210"/>
    </location>
</feature>
<dbReference type="EMBL" id="JADCNM010000013">
    <property type="protein sequence ID" value="KAG0456378.1"/>
    <property type="molecule type" value="Genomic_DNA"/>
</dbReference>
<dbReference type="Proteomes" id="UP000636800">
    <property type="component" value="Chromosome 13"/>
</dbReference>
<evidence type="ECO:0000256" key="1">
    <source>
        <dbReference type="ARBA" id="ARBA00022737"/>
    </source>
</evidence>
<keyword evidence="1" id="KW-0677">Repeat</keyword>
<dbReference type="Pfam" id="PF13812">
    <property type="entry name" value="PPR_3"/>
    <property type="match status" value="1"/>
</dbReference>
<gene>
    <name evidence="4" type="ORF">HPP92_024166</name>
    <name evidence="3" type="ORF">HPP92_024499</name>
</gene>
<keyword evidence="5" id="KW-1185">Reference proteome</keyword>
<sequence>MLKAGKHELVHKFFEKMQQGRLAPKALSYKVLVRTFWEEGKIDQAIAAVRDMERRGVVGMPSVYYELACCLCNKGLWLDATMEVEKLRRLPCSKPLEVTFTGMILASLDGGYVDNCTSIFEYMKDHCTPNIGTINAMLKAYSCSDMFAKAKKLFESVKEMVSVSNGSAEVGSLEPDAFTYTSMLVSCASACQWEYFEFVYKEMTLSGYKLELNRHSWLLVEASKSGKWHILEHAFDTALESGERPHSSLFMEMLCQAIIQQDFRRSTYLLNAMALSCMEVSERQWTNLFKKNKDRFSKQELQNLLNHLHDCKPVMESPIPDLLRSLESLCGEGKSTASIVVVEEDEDGNEDLERPSTIELEYNTSYSNSVLDQLTAELGNPYAEVPSASDILQSWKEQRSSNGVCTC</sequence>
<comment type="caution">
    <text evidence="3">The sequence shown here is derived from an EMBL/GenBank/DDBJ whole genome shotgun (WGS) entry which is preliminary data.</text>
</comment>
<dbReference type="Gene3D" id="1.25.40.10">
    <property type="entry name" value="Tetratricopeptide repeat domain"/>
    <property type="match status" value="2"/>
</dbReference>
<evidence type="ECO:0000313" key="5">
    <source>
        <dbReference type="Proteomes" id="UP000636800"/>
    </source>
</evidence>
<dbReference type="PROSITE" id="PS51375">
    <property type="entry name" value="PPR"/>
    <property type="match status" value="1"/>
</dbReference>
<dbReference type="InterPro" id="IPR044645">
    <property type="entry name" value="DG1/EMB2279-like"/>
</dbReference>
<dbReference type="EMBL" id="JADCNL010000013">
    <property type="protein sequence ID" value="KAG0455207.1"/>
    <property type="molecule type" value="Genomic_DNA"/>
</dbReference>
<evidence type="ECO:0000313" key="4">
    <source>
        <dbReference type="EMBL" id="KAG0456378.1"/>
    </source>
</evidence>
<evidence type="ECO:0008006" key="7">
    <source>
        <dbReference type="Google" id="ProtNLM"/>
    </source>
</evidence>